<feature type="region of interest" description="Disordered" evidence="7">
    <location>
        <begin position="83"/>
        <end position="140"/>
    </location>
</feature>
<proteinExistence type="predicted"/>
<evidence type="ECO:0000313" key="10">
    <source>
        <dbReference type="Proteomes" id="UP000001396"/>
    </source>
</evidence>
<dbReference type="GO" id="GO:0000149">
    <property type="term" value="F:SNARE binding"/>
    <property type="evidence" value="ECO:0007669"/>
    <property type="project" value="TreeGrafter"/>
</dbReference>
<dbReference type="Proteomes" id="UP000001396">
    <property type="component" value="Unassembled WGS sequence"/>
</dbReference>
<dbReference type="GeneID" id="31355932"/>
<keyword evidence="6 8" id="KW-0472">Membrane</keyword>
<keyword evidence="4" id="KW-0653">Protein transport</keyword>
<dbReference type="GO" id="GO:0031902">
    <property type="term" value="C:late endosome membrane"/>
    <property type="evidence" value="ECO:0007669"/>
    <property type="project" value="TreeGrafter"/>
</dbReference>
<keyword evidence="3 8" id="KW-0812">Transmembrane</keyword>
<dbReference type="GO" id="GO:0005484">
    <property type="term" value="F:SNAP receptor activity"/>
    <property type="evidence" value="ECO:0007669"/>
    <property type="project" value="TreeGrafter"/>
</dbReference>
<dbReference type="SUPFAM" id="SSF58038">
    <property type="entry name" value="SNARE fusion complex"/>
    <property type="match status" value="1"/>
</dbReference>
<comment type="subcellular location">
    <subcellularLocation>
        <location evidence="1">Membrane</location>
        <topology evidence="1">Single-pass type IV membrane protein</topology>
    </subcellularLocation>
</comment>
<protein>
    <submittedName>
        <fullName evidence="9">Putative v-SNARE family protein</fullName>
    </submittedName>
</protein>
<dbReference type="GO" id="GO:0012507">
    <property type="term" value="C:ER to Golgi transport vesicle membrane"/>
    <property type="evidence" value="ECO:0007669"/>
    <property type="project" value="TreeGrafter"/>
</dbReference>
<accession>D3AWC4</accession>
<dbReference type="RefSeq" id="XP_020438702.1">
    <property type="nucleotide sequence ID" value="XM_020571428.1"/>
</dbReference>
<dbReference type="GO" id="GO:0031201">
    <property type="term" value="C:SNARE complex"/>
    <property type="evidence" value="ECO:0007669"/>
    <property type="project" value="TreeGrafter"/>
</dbReference>
<keyword evidence="10" id="KW-1185">Reference proteome</keyword>
<sequence>MANTQVREDQRVAEATLNNMAQQRERLLGFEKKFDSIDYYIGSARKTIATMSRRAIANKIILAVIILVLIGAIGLIIWLKFRGGDSGGTTDTTTTTTSTTGGPTTSDSTSTSTSTTSTSTSTTGSTIGTSTSTTGGSTSS</sequence>
<keyword evidence="2" id="KW-0813">Transport</keyword>
<evidence type="ECO:0000313" key="9">
    <source>
        <dbReference type="EMBL" id="EFA86597.1"/>
    </source>
</evidence>
<dbReference type="GO" id="GO:0015031">
    <property type="term" value="P:protein transport"/>
    <property type="evidence" value="ECO:0007669"/>
    <property type="project" value="UniProtKB-KW"/>
</dbReference>
<evidence type="ECO:0000256" key="4">
    <source>
        <dbReference type="ARBA" id="ARBA00022927"/>
    </source>
</evidence>
<name>D3AWC4_HETP5</name>
<dbReference type="STRING" id="670386.D3AWC4"/>
<gene>
    <name evidence="9" type="primary">vti1B</name>
    <name evidence="9" type="ORF">PPL_00398</name>
</gene>
<evidence type="ECO:0000256" key="5">
    <source>
        <dbReference type="ARBA" id="ARBA00022989"/>
    </source>
</evidence>
<dbReference type="EMBL" id="ADBJ01000002">
    <property type="protein sequence ID" value="EFA86597.1"/>
    <property type="molecule type" value="Genomic_DNA"/>
</dbReference>
<evidence type="ECO:0000256" key="1">
    <source>
        <dbReference type="ARBA" id="ARBA00004211"/>
    </source>
</evidence>
<dbReference type="GO" id="GO:0006906">
    <property type="term" value="P:vesicle fusion"/>
    <property type="evidence" value="ECO:0007669"/>
    <property type="project" value="TreeGrafter"/>
</dbReference>
<comment type="caution">
    <text evidence="9">The sequence shown here is derived from an EMBL/GenBank/DDBJ whole genome shotgun (WGS) entry which is preliminary data.</text>
</comment>
<dbReference type="GO" id="GO:0005794">
    <property type="term" value="C:Golgi apparatus"/>
    <property type="evidence" value="ECO:0007669"/>
    <property type="project" value="TreeGrafter"/>
</dbReference>
<dbReference type="PANTHER" id="PTHR21230">
    <property type="entry name" value="VESICLE TRANSPORT V-SNARE PROTEIN VTI1-RELATED"/>
    <property type="match status" value="1"/>
</dbReference>
<dbReference type="Gene3D" id="1.20.5.110">
    <property type="match status" value="1"/>
</dbReference>
<organism evidence="9 10">
    <name type="scientific">Heterostelium pallidum (strain ATCC 26659 / Pp 5 / PN500)</name>
    <name type="common">Cellular slime mold</name>
    <name type="synonym">Polysphondylium pallidum</name>
    <dbReference type="NCBI Taxonomy" id="670386"/>
    <lineage>
        <taxon>Eukaryota</taxon>
        <taxon>Amoebozoa</taxon>
        <taxon>Evosea</taxon>
        <taxon>Eumycetozoa</taxon>
        <taxon>Dictyostelia</taxon>
        <taxon>Acytosteliales</taxon>
        <taxon>Acytosteliaceae</taxon>
        <taxon>Heterostelium</taxon>
    </lineage>
</organism>
<dbReference type="Pfam" id="PF12352">
    <property type="entry name" value="V-SNARE_C"/>
    <property type="match status" value="1"/>
</dbReference>
<dbReference type="AlphaFoldDB" id="D3AWC4"/>
<evidence type="ECO:0000256" key="2">
    <source>
        <dbReference type="ARBA" id="ARBA00022448"/>
    </source>
</evidence>
<evidence type="ECO:0000256" key="3">
    <source>
        <dbReference type="ARBA" id="ARBA00022692"/>
    </source>
</evidence>
<dbReference type="GO" id="GO:0005789">
    <property type="term" value="C:endoplasmic reticulum membrane"/>
    <property type="evidence" value="ECO:0007669"/>
    <property type="project" value="TreeGrafter"/>
</dbReference>
<evidence type="ECO:0000256" key="6">
    <source>
        <dbReference type="ARBA" id="ARBA00023136"/>
    </source>
</evidence>
<evidence type="ECO:0000256" key="7">
    <source>
        <dbReference type="SAM" id="MobiDB-lite"/>
    </source>
</evidence>
<feature type="transmembrane region" description="Helical" evidence="8">
    <location>
        <begin position="60"/>
        <end position="79"/>
    </location>
</feature>
<feature type="compositionally biased region" description="Low complexity" evidence="7">
    <location>
        <begin position="88"/>
        <end position="140"/>
    </location>
</feature>
<evidence type="ECO:0000256" key="8">
    <source>
        <dbReference type="SAM" id="Phobius"/>
    </source>
</evidence>
<reference evidence="9 10" key="1">
    <citation type="journal article" date="2011" name="Genome Res.">
        <title>Phylogeny-wide analysis of social amoeba genomes highlights ancient origins for complex intercellular communication.</title>
        <authorList>
            <person name="Heidel A.J."/>
            <person name="Lawal H.M."/>
            <person name="Felder M."/>
            <person name="Schilde C."/>
            <person name="Helps N.R."/>
            <person name="Tunggal B."/>
            <person name="Rivero F."/>
            <person name="John U."/>
            <person name="Schleicher M."/>
            <person name="Eichinger L."/>
            <person name="Platzer M."/>
            <person name="Noegel A.A."/>
            <person name="Schaap P."/>
            <person name="Gloeckner G."/>
        </authorList>
    </citation>
    <scope>NUCLEOTIDE SEQUENCE [LARGE SCALE GENOMIC DNA]</scope>
    <source>
        <strain evidence="10">ATCC 26659 / Pp 5 / PN500</strain>
    </source>
</reference>
<dbReference type="InParanoid" id="D3AWC4"/>
<keyword evidence="5 8" id="KW-1133">Transmembrane helix</keyword>
<dbReference type="PANTHER" id="PTHR21230:SF88">
    <property type="entry name" value="V-SNARE FAMILY PROTEIN"/>
    <property type="match status" value="1"/>
</dbReference>